<evidence type="ECO:0000256" key="4">
    <source>
        <dbReference type="ARBA" id="ARBA00022692"/>
    </source>
</evidence>
<dbReference type="Proteomes" id="UP000837801">
    <property type="component" value="Unassembled WGS sequence"/>
</dbReference>
<evidence type="ECO:0000256" key="2">
    <source>
        <dbReference type="ARBA" id="ARBA00004673"/>
    </source>
</evidence>
<dbReference type="InterPro" id="IPR004202">
    <property type="entry name" value="COX7C/Cox8"/>
</dbReference>
<evidence type="ECO:0000256" key="5">
    <source>
        <dbReference type="ARBA" id="ARBA00022792"/>
    </source>
</evidence>
<evidence type="ECO:0000256" key="8">
    <source>
        <dbReference type="ARBA" id="ARBA00023128"/>
    </source>
</evidence>
<keyword evidence="7 11" id="KW-1133">Transmembrane helix</keyword>
<comment type="function">
    <text evidence="11">Component of the cytochrome c oxidase, the last enzyme in the mitochondrial electron transport chain which drives oxidative phosphorylation. The respiratory chain contains 3 multisubunit complexes succinate dehydrogenase (complex II, CII), ubiquinol-cytochrome c oxidoreductase (cytochrome b-c1 complex, complex III, CIII) and cytochrome c oxidase (complex IV, CIV), that cooperate to transfer electrons derived from NADH and succinate to molecular oxygen, creating an electrochemical gradient over the inner membrane that drives transmembrane transport and the ATP synthase. Cytochrome c oxidase is the component of the respiratory chain that catalyzes the reduction of oxygen to water. Electrons originating from reduced cytochrome c in the intermembrane space (IMS) are transferred via the dinuclear copper A center (CU(A)) of subunit 2 and heme A of subunit 1 to the active site in subunit 1, a binuclear center (BNC) formed by heme A3 and copper B (CU(B)). The BNC reduces molecular oxygen to 2 water molecules using 4 electrons from cytochrome c in the IMS and 4 protons from the mitochondrial matrix.</text>
</comment>
<dbReference type="AlphaFoldDB" id="A0A9P0QQ33"/>
<comment type="subcellular location">
    <subcellularLocation>
        <location evidence="1 11">Mitochondrion inner membrane</location>
        <topology evidence="1 11">Single-pass membrane protein</topology>
    </subcellularLocation>
</comment>
<keyword evidence="13" id="KW-1185">Reference proteome</keyword>
<name>A0A9P0QQ33_9ASCO</name>
<evidence type="ECO:0000256" key="10">
    <source>
        <dbReference type="ARBA" id="ARBA00071004"/>
    </source>
</evidence>
<dbReference type="OrthoDB" id="9974841at2759"/>
<evidence type="ECO:0000256" key="9">
    <source>
        <dbReference type="ARBA" id="ARBA00023136"/>
    </source>
</evidence>
<dbReference type="Gene3D" id="4.10.49.10">
    <property type="entry name" value="Cytochrome c oxidase subunit VIIc"/>
    <property type="match status" value="1"/>
</dbReference>
<sequence>MFARTRLTSQQFTRNFQTSSRSMNKIFGTPAEGVYSNLPFKVKNRKIPLSVPFWGILGFFFAFPFLASYWHMKKAGSFDQ</sequence>
<gene>
    <name evidence="12" type="ORF">CLIB1423_08S01156</name>
</gene>
<comment type="similarity">
    <text evidence="3 11">Belongs to the cytochrome c oxidase VIIc family.</text>
</comment>
<evidence type="ECO:0000256" key="3">
    <source>
        <dbReference type="ARBA" id="ARBA00010514"/>
    </source>
</evidence>
<dbReference type="Pfam" id="PF02935">
    <property type="entry name" value="COX7C"/>
    <property type="match status" value="1"/>
</dbReference>
<evidence type="ECO:0000256" key="11">
    <source>
        <dbReference type="RuleBase" id="RU368123"/>
    </source>
</evidence>
<evidence type="ECO:0000256" key="6">
    <source>
        <dbReference type="ARBA" id="ARBA00022946"/>
    </source>
</evidence>
<keyword evidence="4 11" id="KW-0812">Transmembrane</keyword>
<reference evidence="12" key="1">
    <citation type="submission" date="2022-03" db="EMBL/GenBank/DDBJ databases">
        <authorList>
            <person name="Legras J.-L."/>
            <person name="Devillers H."/>
            <person name="Grondin C."/>
        </authorList>
    </citation>
    <scope>NUCLEOTIDE SEQUENCE</scope>
    <source>
        <strain evidence="12">CLIB 1423</strain>
    </source>
</reference>
<dbReference type="GO" id="GO:0005743">
    <property type="term" value="C:mitochondrial inner membrane"/>
    <property type="evidence" value="ECO:0007669"/>
    <property type="project" value="UniProtKB-SubCell"/>
</dbReference>
<dbReference type="EMBL" id="CAKXYY010000008">
    <property type="protein sequence ID" value="CAH2352791.1"/>
    <property type="molecule type" value="Genomic_DNA"/>
</dbReference>
<comment type="subunit">
    <text evidence="11">Component of the cytochrome c oxidase (complex IV, CIV), a multisubunit enzyme composed of a catalytic core of 3 subunits and several supernumerary subunits. The complex exists as a monomer or a dimer and forms supercomplexes (SCs) in the inner mitochondrial membrane with ubiquinol-cytochrome c oxidoreductase (cytochrome b-c1 complex, complex III, CIII).</text>
</comment>
<dbReference type="InterPro" id="IPR036636">
    <property type="entry name" value="COX7C/Cox8_sf"/>
</dbReference>
<dbReference type="FunFam" id="4.10.49.10:FF:000001">
    <property type="entry name" value="Cytochrome c oxidase subunit 7C"/>
    <property type="match status" value="1"/>
</dbReference>
<evidence type="ECO:0000313" key="12">
    <source>
        <dbReference type="EMBL" id="CAH2352791.1"/>
    </source>
</evidence>
<protein>
    <recommendedName>
        <fullName evidence="10 11">Cytochrome c oxidase subunit 8, mitochondrial</fullName>
    </recommendedName>
    <alternativeName>
        <fullName evidence="11">Cytochrome c oxidase polypeptide VIII</fullName>
    </alternativeName>
</protein>
<feature type="transmembrane region" description="Helical" evidence="11">
    <location>
        <begin position="51"/>
        <end position="70"/>
    </location>
</feature>
<keyword evidence="6 11" id="KW-0809">Transit peptide</keyword>
<proteinExistence type="inferred from homology"/>
<keyword evidence="9 11" id="KW-0472">Membrane</keyword>
<keyword evidence="5 11" id="KW-0999">Mitochondrion inner membrane</keyword>
<evidence type="ECO:0000256" key="1">
    <source>
        <dbReference type="ARBA" id="ARBA00004434"/>
    </source>
</evidence>
<dbReference type="GO" id="GO:0045277">
    <property type="term" value="C:respiratory chain complex IV"/>
    <property type="evidence" value="ECO:0007669"/>
    <property type="project" value="UniProtKB-UniRule"/>
</dbReference>
<evidence type="ECO:0000256" key="7">
    <source>
        <dbReference type="ARBA" id="ARBA00022989"/>
    </source>
</evidence>
<comment type="caution">
    <text evidence="12">The sequence shown here is derived from an EMBL/GenBank/DDBJ whole genome shotgun (WGS) entry which is preliminary data.</text>
</comment>
<comment type="pathway">
    <text evidence="2 11">Energy metabolism; oxidative phosphorylation.</text>
</comment>
<organism evidence="12 13">
    <name type="scientific">[Candida] railenensis</name>
    <dbReference type="NCBI Taxonomy" id="45579"/>
    <lineage>
        <taxon>Eukaryota</taxon>
        <taxon>Fungi</taxon>
        <taxon>Dikarya</taxon>
        <taxon>Ascomycota</taxon>
        <taxon>Saccharomycotina</taxon>
        <taxon>Pichiomycetes</taxon>
        <taxon>Debaryomycetaceae</taxon>
        <taxon>Kurtzmaniella</taxon>
    </lineage>
</organism>
<accession>A0A9P0QQ33</accession>
<dbReference type="GO" id="GO:0006123">
    <property type="term" value="P:mitochondrial electron transport, cytochrome c to oxygen"/>
    <property type="evidence" value="ECO:0007669"/>
    <property type="project" value="UniProtKB-UniRule"/>
</dbReference>
<keyword evidence="8 11" id="KW-0496">Mitochondrion</keyword>
<evidence type="ECO:0000313" key="13">
    <source>
        <dbReference type="Proteomes" id="UP000837801"/>
    </source>
</evidence>